<dbReference type="SUPFAM" id="SSF47781">
    <property type="entry name" value="RuvA domain 2-like"/>
    <property type="match status" value="1"/>
</dbReference>
<dbReference type="eggNOG" id="COG0507">
    <property type="taxonomic scope" value="Bacteria"/>
</dbReference>
<comment type="caution">
    <text evidence="6">The sequence shown here is derived from an EMBL/GenBank/DDBJ whole genome shotgun (WGS) entry which is preliminary data.</text>
</comment>
<evidence type="ECO:0008006" key="8">
    <source>
        <dbReference type="Google" id="ProtNLM"/>
    </source>
</evidence>
<dbReference type="GO" id="GO:0017116">
    <property type="term" value="F:single-stranded DNA helicase activity"/>
    <property type="evidence" value="ECO:0007669"/>
    <property type="project" value="TreeGrafter"/>
</dbReference>
<dbReference type="SUPFAM" id="SSF52540">
    <property type="entry name" value="P-loop containing nucleoside triphosphate hydrolases"/>
    <property type="match status" value="1"/>
</dbReference>
<dbReference type="Pfam" id="PF13604">
    <property type="entry name" value="AAA_30"/>
    <property type="match status" value="1"/>
</dbReference>
<gene>
    <name evidence="6" type="ORF">CLOBOL_05606</name>
</gene>
<evidence type="ECO:0000256" key="1">
    <source>
        <dbReference type="ARBA" id="ARBA00022741"/>
    </source>
</evidence>
<name>A8S078_ENTBW</name>
<evidence type="ECO:0000313" key="7">
    <source>
        <dbReference type="Proteomes" id="UP000005396"/>
    </source>
</evidence>
<dbReference type="HOGENOM" id="CLU_007524_0_2_9"/>
<accession>A8S078</accession>
<keyword evidence="2" id="KW-0067">ATP-binding</keyword>
<sequence length="655" mass="74237">MIRGIGPKMAEQIVGRFGIRTFEILDYYPDSLLEIKGITPKKLEGILTSYQGEHMLRDLAAFLSPFQITPKKIRKIYETFGNEALEIVQNQPFSLCQISGFGFLTVDEIARKTGCSPKDPMRIEGCIEYCMEQENQEGHLFQEKLLFQEKVYEKLNYGYEKGTVTELEIAQSVYKMVEAGKLHFESGVLYAEKYYRYEHEAAKALAALLMQKEKEPEQLEEFLSKAQEELGICLAAKQKEAVKNAFSFLFTIITGGPGTGKTTVEKVILYIHEKLRGGSVLLMAPTGRASRRMAECTGCTDASTMHSALGLVSEEMESESCDFLEADLILVDEMSMVDMRLAYEFFTRIKRGTRVVLIGDVNQLSSVGPGNVFRELIQCGAVPVTVLDQIFRQGKGSLIAANAYKMLNNSAALEYGEDFVFLPADNAECAAEIVEREYRRMTAELGIDQVQVLTPYRKSGAVSVNALNERLWNLVNPKMPGKAEMKVRGRIFREKDKVIHNKNKNEISNGDTGFITGIYLDEDNLEVSRIEFPDNRCVEYSSEDMEMIEHAYATTVHKSQGSEYSVVILPWMPMFYKMLRRNILYTAITRAKVKLILVGSKQAVYRAVHNTESDKRNTRLGEMILKERYALESREKIVPLPDADRTKYEQIAMNF</sequence>
<keyword evidence="1" id="KW-0547">Nucleotide-binding</keyword>
<dbReference type="InterPro" id="IPR027417">
    <property type="entry name" value="P-loop_NTPase"/>
</dbReference>
<dbReference type="Gene3D" id="2.30.30.940">
    <property type="match status" value="1"/>
</dbReference>
<evidence type="ECO:0000259" key="3">
    <source>
        <dbReference type="Pfam" id="PF13538"/>
    </source>
</evidence>
<dbReference type="Pfam" id="PF14520">
    <property type="entry name" value="HHH_5"/>
    <property type="match status" value="1"/>
</dbReference>
<dbReference type="InterPro" id="IPR010994">
    <property type="entry name" value="RuvA_2-like"/>
</dbReference>
<dbReference type="EMBL" id="ABCC02000041">
    <property type="protein sequence ID" value="EDP14214.1"/>
    <property type="molecule type" value="Genomic_DNA"/>
</dbReference>
<dbReference type="Pfam" id="PF13538">
    <property type="entry name" value="UvrD_C_2"/>
    <property type="match status" value="1"/>
</dbReference>
<evidence type="ECO:0000259" key="5">
    <source>
        <dbReference type="Pfam" id="PF18335"/>
    </source>
</evidence>
<dbReference type="InterPro" id="IPR041451">
    <property type="entry name" value="RecD2_SH13"/>
</dbReference>
<proteinExistence type="predicted"/>
<dbReference type="GO" id="GO:0005524">
    <property type="term" value="F:ATP binding"/>
    <property type="evidence" value="ECO:0007669"/>
    <property type="project" value="UniProtKB-KW"/>
</dbReference>
<dbReference type="Gene3D" id="1.10.10.2220">
    <property type="match status" value="1"/>
</dbReference>
<reference evidence="6 7" key="2">
    <citation type="submission" date="2007-09" db="EMBL/GenBank/DDBJ databases">
        <title>Draft genome sequence of Clostridium bolteae (ATCC BAA-613).</title>
        <authorList>
            <person name="Sudarsanam P."/>
            <person name="Ley R."/>
            <person name="Guruge J."/>
            <person name="Turnbaugh P.J."/>
            <person name="Mahowald M."/>
            <person name="Liep D."/>
            <person name="Gordon J."/>
        </authorList>
    </citation>
    <scope>NUCLEOTIDE SEQUENCE [LARGE SCALE GENOMIC DNA]</scope>
    <source>
        <strain evidence="7">ATCC BAA-613 / DSM 15670 / CCUG 46953 / JCM 12243 / WAL 16351</strain>
    </source>
</reference>
<evidence type="ECO:0000256" key="2">
    <source>
        <dbReference type="ARBA" id="ARBA00022840"/>
    </source>
</evidence>
<protein>
    <recommendedName>
        <fullName evidence="8">ATP-dependent RecD-like DNA helicase</fullName>
    </recommendedName>
</protein>
<dbReference type="CDD" id="cd18809">
    <property type="entry name" value="SF1_C_RecD"/>
    <property type="match status" value="1"/>
</dbReference>
<dbReference type="Pfam" id="PF18335">
    <property type="entry name" value="SH3_13"/>
    <property type="match status" value="1"/>
</dbReference>
<organism evidence="6 7">
    <name type="scientific">Enterocloster bolteae (strain ATCC BAA-613 / DSM 15670 / CCUG 46953 / JCM 12243 / WAL 16351)</name>
    <name type="common">Clostridium bolteae</name>
    <dbReference type="NCBI Taxonomy" id="411902"/>
    <lineage>
        <taxon>Bacteria</taxon>
        <taxon>Bacillati</taxon>
        <taxon>Bacillota</taxon>
        <taxon>Clostridia</taxon>
        <taxon>Lachnospirales</taxon>
        <taxon>Lachnospiraceae</taxon>
        <taxon>Enterocloster</taxon>
    </lineage>
</organism>
<feature type="domain" description="UvrD-like helicase C-terminal" evidence="3">
    <location>
        <begin position="550"/>
        <end position="598"/>
    </location>
</feature>
<dbReference type="GO" id="GO:0006310">
    <property type="term" value="P:DNA recombination"/>
    <property type="evidence" value="ECO:0007669"/>
    <property type="project" value="TreeGrafter"/>
</dbReference>
<dbReference type="InterPro" id="IPR029493">
    <property type="entry name" value="RecD2-like_HHH"/>
</dbReference>
<feature type="domain" description="ATP-dependent RecD2 DNA helicase-like helix-hairpin-helix" evidence="4">
    <location>
        <begin position="54"/>
        <end position="141"/>
    </location>
</feature>
<evidence type="ECO:0000313" key="6">
    <source>
        <dbReference type="EMBL" id="EDP14214.1"/>
    </source>
</evidence>
<dbReference type="Gene3D" id="1.10.150.20">
    <property type="entry name" value="5' to 3' exonuclease, C-terminal subdomain"/>
    <property type="match status" value="1"/>
</dbReference>
<dbReference type="CDD" id="cd17933">
    <property type="entry name" value="DEXSc_RecD-like"/>
    <property type="match status" value="1"/>
</dbReference>
<feature type="domain" description="ATP-dependent RecD2 DNA helicase SH3" evidence="5">
    <location>
        <begin position="467"/>
        <end position="527"/>
    </location>
</feature>
<dbReference type="PANTHER" id="PTHR43788:SF6">
    <property type="entry name" value="DNA HELICASE B"/>
    <property type="match status" value="1"/>
</dbReference>
<dbReference type="Pfam" id="PF14490">
    <property type="entry name" value="HHH_RecD2"/>
    <property type="match status" value="1"/>
</dbReference>
<dbReference type="PaxDb" id="411902-CLOBOL_05606"/>
<dbReference type="Proteomes" id="UP000005396">
    <property type="component" value="Unassembled WGS sequence"/>
</dbReference>
<evidence type="ECO:0000259" key="4">
    <source>
        <dbReference type="Pfam" id="PF14490"/>
    </source>
</evidence>
<reference evidence="6 7" key="1">
    <citation type="submission" date="2007-08" db="EMBL/GenBank/DDBJ databases">
        <authorList>
            <person name="Fulton L."/>
            <person name="Clifton S."/>
            <person name="Fulton B."/>
            <person name="Xu J."/>
            <person name="Minx P."/>
            <person name="Pepin K.H."/>
            <person name="Johnson M."/>
            <person name="Thiruvilangam P."/>
            <person name="Bhonagiri V."/>
            <person name="Nash W.E."/>
            <person name="Mardis E.R."/>
            <person name="Wilson R.K."/>
        </authorList>
    </citation>
    <scope>NUCLEOTIDE SEQUENCE [LARGE SCALE GENOMIC DNA]</scope>
    <source>
        <strain evidence="7">ATCC BAA-613 / DSM 15670 / CCUG 46953 / JCM 12243 / WAL 16351</strain>
    </source>
</reference>
<dbReference type="PANTHER" id="PTHR43788">
    <property type="entry name" value="DNA2/NAM7 HELICASE FAMILY MEMBER"/>
    <property type="match status" value="1"/>
</dbReference>
<dbReference type="Gene3D" id="3.40.50.300">
    <property type="entry name" value="P-loop containing nucleotide triphosphate hydrolases"/>
    <property type="match status" value="2"/>
</dbReference>
<dbReference type="InterPro" id="IPR050534">
    <property type="entry name" value="Coronavir_polyprotein_1ab"/>
</dbReference>
<dbReference type="GO" id="GO:0009338">
    <property type="term" value="C:exodeoxyribonuclease V complex"/>
    <property type="evidence" value="ECO:0007669"/>
    <property type="project" value="TreeGrafter"/>
</dbReference>
<dbReference type="InterPro" id="IPR027785">
    <property type="entry name" value="UvrD-like_helicase_C"/>
</dbReference>
<dbReference type="AlphaFoldDB" id="A8S078"/>